<evidence type="ECO:0000256" key="13">
    <source>
        <dbReference type="ARBA" id="ARBA00046811"/>
    </source>
</evidence>
<dbReference type="EMBL" id="BFAA01014113">
    <property type="protein sequence ID" value="GCB77134.1"/>
    <property type="molecule type" value="Genomic_DNA"/>
</dbReference>
<dbReference type="GO" id="GO:0046935">
    <property type="term" value="F:1-phosphatidylinositol-3-kinase regulator activity"/>
    <property type="evidence" value="ECO:0007669"/>
    <property type="project" value="TreeGrafter"/>
</dbReference>
<evidence type="ECO:0000256" key="6">
    <source>
        <dbReference type="ARBA" id="ARBA00022553"/>
    </source>
</evidence>
<dbReference type="OMA" id="LRKTGWY"/>
<dbReference type="Pfam" id="PF00017">
    <property type="entry name" value="SH2"/>
    <property type="match status" value="1"/>
</dbReference>
<evidence type="ECO:0000256" key="14">
    <source>
        <dbReference type="PROSITE-ProRule" id="PRU00191"/>
    </source>
</evidence>
<dbReference type="PRINTS" id="PR00401">
    <property type="entry name" value="SH2DOMAIN"/>
</dbReference>
<dbReference type="PANTHER" id="PTHR10155">
    <property type="entry name" value="PHOSPHATIDYLINOSITOL 3-KINASE REGULATORY SUBUNIT"/>
    <property type="match status" value="1"/>
</dbReference>
<evidence type="ECO:0000256" key="2">
    <source>
        <dbReference type="ARBA" id="ARBA00004906"/>
    </source>
</evidence>
<keyword evidence="5" id="KW-1017">Isopeptide bond</keyword>
<comment type="subcellular location">
    <subcellularLocation>
        <location evidence="1">Cytoplasm</location>
    </subcellularLocation>
</comment>
<comment type="subunit">
    <text evidence="13">Substrate-recognition component of the ECS(SOCS2) complex, composed of SOCS2, CUL5, ELOB, ELOC and RNF7/RBX2. Interacts with IGF1R. Interacts with DCUN1D1.</text>
</comment>
<dbReference type="InterPro" id="IPR036860">
    <property type="entry name" value="SH2_dom_sf"/>
</dbReference>
<dbReference type="SMART" id="SM00252">
    <property type="entry name" value="SH2"/>
    <property type="match status" value="1"/>
</dbReference>
<feature type="domain" description="SOCS box" evidence="17">
    <location>
        <begin position="149"/>
        <end position="195"/>
    </location>
</feature>
<evidence type="ECO:0000256" key="8">
    <source>
        <dbReference type="ARBA" id="ARBA00022700"/>
    </source>
</evidence>
<dbReference type="GO" id="GO:0005942">
    <property type="term" value="C:phosphatidylinositol 3-kinase complex"/>
    <property type="evidence" value="ECO:0007669"/>
    <property type="project" value="TreeGrafter"/>
</dbReference>
<dbReference type="Gene3D" id="1.10.750.20">
    <property type="entry name" value="SOCS box"/>
    <property type="match status" value="1"/>
</dbReference>
<dbReference type="PROSITE" id="PS50001">
    <property type="entry name" value="SH2"/>
    <property type="match status" value="1"/>
</dbReference>
<keyword evidence="11 14" id="KW-0727">SH2 domain</keyword>
<protein>
    <recommendedName>
        <fullName evidence="3">Suppressor of cytokine signaling 2</fullName>
    </recommendedName>
</protein>
<dbReference type="PANTHER" id="PTHR10155:SF7">
    <property type="entry name" value="SUPPRESSOR OF CYTOKINE SIGNALING 2"/>
    <property type="match status" value="1"/>
</dbReference>
<keyword evidence="7" id="KW-0341">Growth regulation</keyword>
<dbReference type="FunFam" id="1.10.750.20:FF:000002">
    <property type="entry name" value="Suppressor of cytokine signaling 2"/>
    <property type="match status" value="1"/>
</dbReference>
<dbReference type="Pfam" id="PF07525">
    <property type="entry name" value="SOCS_box"/>
    <property type="match status" value="1"/>
</dbReference>
<evidence type="ECO:0000259" key="16">
    <source>
        <dbReference type="PROSITE" id="PS50001"/>
    </source>
</evidence>
<dbReference type="SMART" id="SM00969">
    <property type="entry name" value="SOCS_box"/>
    <property type="match status" value="1"/>
</dbReference>
<name>A0A401PVF0_SCYTO</name>
<dbReference type="UniPathway" id="UPA00143"/>
<dbReference type="GO" id="GO:0009968">
    <property type="term" value="P:negative regulation of signal transduction"/>
    <property type="evidence" value="ECO:0007669"/>
    <property type="project" value="UniProtKB-KW"/>
</dbReference>
<evidence type="ECO:0000256" key="3">
    <source>
        <dbReference type="ARBA" id="ARBA00021409"/>
    </source>
</evidence>
<comment type="caution">
    <text evidence="18">The sequence shown here is derived from an EMBL/GenBank/DDBJ whole genome shotgun (WGS) entry which is preliminary data.</text>
</comment>
<feature type="region of interest" description="Disordered" evidence="15">
    <location>
        <begin position="1"/>
        <end position="29"/>
    </location>
</feature>
<comment type="pathway">
    <text evidence="2">Protein modification; protein ubiquitination.</text>
</comment>
<dbReference type="InterPro" id="IPR000980">
    <property type="entry name" value="SH2"/>
</dbReference>
<organism evidence="18 19">
    <name type="scientific">Scyliorhinus torazame</name>
    <name type="common">Cloudy catshark</name>
    <name type="synonym">Catulus torazame</name>
    <dbReference type="NCBI Taxonomy" id="75743"/>
    <lineage>
        <taxon>Eukaryota</taxon>
        <taxon>Metazoa</taxon>
        <taxon>Chordata</taxon>
        <taxon>Craniata</taxon>
        <taxon>Vertebrata</taxon>
        <taxon>Chondrichthyes</taxon>
        <taxon>Elasmobranchii</taxon>
        <taxon>Galeomorphii</taxon>
        <taxon>Galeoidea</taxon>
        <taxon>Carcharhiniformes</taxon>
        <taxon>Scyliorhinidae</taxon>
        <taxon>Scyliorhinus</taxon>
    </lineage>
</organism>
<feature type="domain" description="SH2" evidence="16">
    <location>
        <begin position="45"/>
        <end position="154"/>
    </location>
</feature>
<keyword evidence="9" id="KW-0833">Ubl conjugation pathway</keyword>
<dbReference type="Gene3D" id="3.30.505.10">
    <property type="entry name" value="SH2 domain"/>
    <property type="match status" value="1"/>
</dbReference>
<dbReference type="OrthoDB" id="10063348at2759"/>
<evidence type="ECO:0000256" key="7">
    <source>
        <dbReference type="ARBA" id="ARBA00022604"/>
    </source>
</evidence>
<dbReference type="GO" id="GO:0005737">
    <property type="term" value="C:cytoplasm"/>
    <property type="evidence" value="ECO:0007669"/>
    <property type="project" value="UniProtKB-SubCell"/>
</dbReference>
<dbReference type="GO" id="GO:0016567">
    <property type="term" value="P:protein ubiquitination"/>
    <property type="evidence" value="ECO:0007669"/>
    <property type="project" value="UniProtKB-UniPathway"/>
</dbReference>
<evidence type="ECO:0000256" key="10">
    <source>
        <dbReference type="ARBA" id="ARBA00022843"/>
    </source>
</evidence>
<dbReference type="STRING" id="75743.A0A401PVF0"/>
<evidence type="ECO:0000256" key="4">
    <source>
        <dbReference type="ARBA" id="ARBA00022490"/>
    </source>
</evidence>
<dbReference type="InterPro" id="IPR036036">
    <property type="entry name" value="SOCS_box-like_dom_sf"/>
</dbReference>
<keyword evidence="4" id="KW-0963">Cytoplasm</keyword>
<evidence type="ECO:0000313" key="19">
    <source>
        <dbReference type="Proteomes" id="UP000288216"/>
    </source>
</evidence>
<dbReference type="SUPFAM" id="SSF158235">
    <property type="entry name" value="SOCS box-like"/>
    <property type="match status" value="1"/>
</dbReference>
<dbReference type="GO" id="GO:0035556">
    <property type="term" value="P:intracellular signal transduction"/>
    <property type="evidence" value="ECO:0007669"/>
    <property type="project" value="InterPro"/>
</dbReference>
<accession>A0A401PVF0</accession>
<dbReference type="SMART" id="SM00253">
    <property type="entry name" value="SOCS"/>
    <property type="match status" value="1"/>
</dbReference>
<sequence>MTYQEATDNVDSMQTEQGAGAHSGTVDEEQDRISNAMADLRSTGWYWGALQANEANEKLKEASEGTFLVRDSSHRDYFLTISVKTVLGPTNLRIEYRDGKFRLDSIILIKSKLQQFESVVHLVEYYVVLCRTLKNIQCPSLQNRGIQLWLTKPLYTETPSLQHFCRIAIHKATREIQELPLPTKLKKYLSEYKYQI</sequence>
<evidence type="ECO:0000256" key="15">
    <source>
        <dbReference type="SAM" id="MobiDB-lite"/>
    </source>
</evidence>
<dbReference type="Proteomes" id="UP000288216">
    <property type="component" value="Unassembled WGS sequence"/>
</dbReference>
<dbReference type="InterPro" id="IPR001496">
    <property type="entry name" value="SOCS_box"/>
</dbReference>
<evidence type="ECO:0000256" key="11">
    <source>
        <dbReference type="ARBA" id="ARBA00022999"/>
    </source>
</evidence>
<evidence type="ECO:0000313" key="18">
    <source>
        <dbReference type="EMBL" id="GCB77134.1"/>
    </source>
</evidence>
<evidence type="ECO:0000256" key="9">
    <source>
        <dbReference type="ARBA" id="ARBA00022786"/>
    </source>
</evidence>
<gene>
    <name evidence="18" type="ORF">scyTo_0019245</name>
</gene>
<evidence type="ECO:0000256" key="1">
    <source>
        <dbReference type="ARBA" id="ARBA00004496"/>
    </source>
</evidence>
<reference evidence="18 19" key="1">
    <citation type="journal article" date="2018" name="Nat. Ecol. Evol.">
        <title>Shark genomes provide insights into elasmobranch evolution and the origin of vertebrates.</title>
        <authorList>
            <person name="Hara Y"/>
            <person name="Yamaguchi K"/>
            <person name="Onimaru K"/>
            <person name="Kadota M"/>
            <person name="Koyanagi M"/>
            <person name="Keeley SD"/>
            <person name="Tatsumi K"/>
            <person name="Tanaka K"/>
            <person name="Motone F"/>
            <person name="Kageyama Y"/>
            <person name="Nozu R"/>
            <person name="Adachi N"/>
            <person name="Nishimura O"/>
            <person name="Nakagawa R"/>
            <person name="Tanegashima C"/>
            <person name="Kiyatake I"/>
            <person name="Matsumoto R"/>
            <person name="Murakumo K"/>
            <person name="Nishida K"/>
            <person name="Terakita A"/>
            <person name="Kuratani S"/>
            <person name="Sato K"/>
            <person name="Hyodo S Kuraku.S."/>
        </authorList>
    </citation>
    <scope>NUCLEOTIDE SEQUENCE [LARGE SCALE GENOMIC DNA]</scope>
</reference>
<keyword evidence="10" id="KW-0832">Ubl conjugation</keyword>
<comment type="function">
    <text evidence="12">Substrate-recognition component of a cullin-5-RING E3 ubiquitin-protein ligase complex (ECS complex, also named CRL5 complex), which mediates the ubiquitination and subsequent proteasomal degradation of target proteins, such as EPOR and GHR. Specifically recognizes and binds phosphorylated proteins via its SH2 domain, promoting their ubiquitination. The ECS(SOCS2) complex acts as a key regulator of growth hormone receptor (GHR) levels by mediating ubiquitination and degradation of GHR, following GHR phosphorylation by JAK2. The ECS(SOCS2) also catalyzes ubiquitination and degradation of JAK2-phosphorylated EPOR.</text>
</comment>
<keyword evidence="8" id="KW-0734">Signal transduction inhibitor</keyword>
<dbReference type="AlphaFoldDB" id="A0A401PVF0"/>
<dbReference type="PROSITE" id="PS50225">
    <property type="entry name" value="SOCS"/>
    <property type="match status" value="1"/>
</dbReference>
<keyword evidence="19" id="KW-1185">Reference proteome</keyword>
<evidence type="ECO:0000259" key="17">
    <source>
        <dbReference type="PROSITE" id="PS50225"/>
    </source>
</evidence>
<evidence type="ECO:0000256" key="5">
    <source>
        <dbReference type="ARBA" id="ARBA00022499"/>
    </source>
</evidence>
<dbReference type="FunFam" id="3.30.505.10:FF:000049">
    <property type="entry name" value="Suppressor of cytokine signaling 2"/>
    <property type="match status" value="1"/>
</dbReference>
<keyword evidence="6" id="KW-0597">Phosphoprotein</keyword>
<evidence type="ECO:0000256" key="12">
    <source>
        <dbReference type="ARBA" id="ARBA00045700"/>
    </source>
</evidence>
<dbReference type="GO" id="GO:0046854">
    <property type="term" value="P:phosphatidylinositol phosphate biosynthetic process"/>
    <property type="evidence" value="ECO:0007669"/>
    <property type="project" value="TreeGrafter"/>
</dbReference>
<dbReference type="SUPFAM" id="SSF55550">
    <property type="entry name" value="SH2 domain"/>
    <property type="match status" value="1"/>
</dbReference>
<feature type="compositionally biased region" description="Polar residues" evidence="15">
    <location>
        <begin position="1"/>
        <end position="17"/>
    </location>
</feature>
<proteinExistence type="predicted"/>